<dbReference type="OrthoDB" id="5912197at2759"/>
<evidence type="ECO:0000313" key="2">
    <source>
        <dbReference type="Proteomes" id="UP000268014"/>
    </source>
</evidence>
<keyword evidence="2" id="KW-1185">Reference proteome</keyword>
<reference evidence="1 2" key="2">
    <citation type="submission" date="2018-11" db="EMBL/GenBank/DDBJ databases">
        <authorList>
            <consortium name="Pathogen Informatics"/>
        </authorList>
    </citation>
    <scope>NUCLEOTIDE SEQUENCE [LARGE SCALE GENOMIC DNA]</scope>
    <source>
        <strain evidence="1 2">MHpl1</strain>
    </source>
</reference>
<name>A0A0N4VT26_HAEPC</name>
<dbReference type="AlphaFoldDB" id="A0A0N4VT26"/>
<dbReference type="SUPFAM" id="SSF55909">
    <property type="entry name" value="Pentein"/>
    <property type="match status" value="1"/>
</dbReference>
<reference evidence="3" key="1">
    <citation type="submission" date="2017-02" db="UniProtKB">
        <authorList>
            <consortium name="WormBaseParasite"/>
        </authorList>
    </citation>
    <scope>IDENTIFICATION</scope>
</reference>
<dbReference type="Proteomes" id="UP000268014">
    <property type="component" value="Unassembled WGS sequence"/>
</dbReference>
<gene>
    <name evidence="1" type="ORF">HPLM_LOCUS444</name>
</gene>
<evidence type="ECO:0000313" key="3">
    <source>
        <dbReference type="WBParaSite" id="HPLM_0000044301-mRNA-1"/>
    </source>
</evidence>
<dbReference type="EMBL" id="UZAF01000304">
    <property type="protein sequence ID" value="VDO05420.1"/>
    <property type="molecule type" value="Genomic_DNA"/>
</dbReference>
<organism evidence="3">
    <name type="scientific">Haemonchus placei</name>
    <name type="common">Barber's pole worm</name>
    <dbReference type="NCBI Taxonomy" id="6290"/>
    <lineage>
        <taxon>Eukaryota</taxon>
        <taxon>Metazoa</taxon>
        <taxon>Ecdysozoa</taxon>
        <taxon>Nematoda</taxon>
        <taxon>Chromadorea</taxon>
        <taxon>Rhabditida</taxon>
        <taxon>Rhabditina</taxon>
        <taxon>Rhabditomorpha</taxon>
        <taxon>Strongyloidea</taxon>
        <taxon>Trichostrongylidae</taxon>
        <taxon>Haemonchus</taxon>
    </lineage>
</organism>
<dbReference type="STRING" id="6290.A0A0N4VT26"/>
<proteinExistence type="predicted"/>
<dbReference type="WBParaSite" id="HPLM_0000044301-mRNA-1">
    <property type="protein sequence ID" value="HPLM_0000044301-mRNA-1"/>
    <property type="gene ID" value="HPLM_0000044301"/>
</dbReference>
<sequence length="146" mass="16617">MEAGLCWHISSEILMASASAPLKNVAKATKRILMCRPTYFQLTYSINPWMDMRRGVNRPKAMEQWEKLKSTLEECGARVDVMEADVSHVIHIEYLICNLGAHFDGGIESQRAFLSFLEAIIRAVARHESDTENDQGTKKNNNYQNL</sequence>
<evidence type="ECO:0000313" key="1">
    <source>
        <dbReference type="EMBL" id="VDO05420.1"/>
    </source>
</evidence>
<accession>A0A0N4VT26</accession>
<protein>
    <submittedName>
        <fullName evidence="3">DUF4378 domain-containing protein</fullName>
    </submittedName>
</protein>